<comment type="caution">
    <text evidence="1">The sequence shown here is derived from an EMBL/GenBank/DDBJ whole genome shotgun (WGS) entry which is preliminary data.</text>
</comment>
<dbReference type="AlphaFoldDB" id="A0A0F9NW95"/>
<protein>
    <recommendedName>
        <fullName evidence="2">SCP2 domain-containing protein</fullName>
    </recommendedName>
</protein>
<gene>
    <name evidence="1" type="ORF">LCGC14_0918520</name>
</gene>
<evidence type="ECO:0000313" key="1">
    <source>
        <dbReference type="EMBL" id="KKN22104.1"/>
    </source>
</evidence>
<proteinExistence type="predicted"/>
<dbReference type="EMBL" id="LAZR01003092">
    <property type="protein sequence ID" value="KKN22104.1"/>
    <property type="molecule type" value="Genomic_DNA"/>
</dbReference>
<name>A0A0F9NW95_9ZZZZ</name>
<sequence length="135" mass="15187">MGSEHTKIGALVDMLMSKVGEVADAGDWTESDGWVGKWTIRGDHREIVKAYSIKEGKFENLPTGSSQVFTGEVEMSEDTFLDLMDGALHGKGEEVFVEKYAKRAIKYKGSQWIVDSERFRKVLKRLSIVPFKGKQ</sequence>
<evidence type="ECO:0008006" key="2">
    <source>
        <dbReference type="Google" id="ProtNLM"/>
    </source>
</evidence>
<organism evidence="1">
    <name type="scientific">marine sediment metagenome</name>
    <dbReference type="NCBI Taxonomy" id="412755"/>
    <lineage>
        <taxon>unclassified sequences</taxon>
        <taxon>metagenomes</taxon>
        <taxon>ecological metagenomes</taxon>
    </lineage>
</organism>
<accession>A0A0F9NW95</accession>
<reference evidence="1" key="1">
    <citation type="journal article" date="2015" name="Nature">
        <title>Complex archaea that bridge the gap between prokaryotes and eukaryotes.</title>
        <authorList>
            <person name="Spang A."/>
            <person name="Saw J.H."/>
            <person name="Jorgensen S.L."/>
            <person name="Zaremba-Niedzwiedzka K."/>
            <person name="Martijn J."/>
            <person name="Lind A.E."/>
            <person name="van Eijk R."/>
            <person name="Schleper C."/>
            <person name="Guy L."/>
            <person name="Ettema T.J."/>
        </authorList>
    </citation>
    <scope>NUCLEOTIDE SEQUENCE</scope>
</reference>